<gene>
    <name evidence="5" type="ORF">CLUP02_08359</name>
</gene>
<dbReference type="PANTHER" id="PTHR11360">
    <property type="entry name" value="MONOCARBOXYLATE TRANSPORTER"/>
    <property type="match status" value="1"/>
</dbReference>
<keyword evidence="4" id="KW-0472">Membrane</keyword>
<proteinExistence type="inferred from homology"/>
<feature type="transmembrane region" description="Helical" evidence="4">
    <location>
        <begin position="399"/>
        <end position="419"/>
    </location>
</feature>
<keyword evidence="4" id="KW-0812">Transmembrane</keyword>
<keyword evidence="6" id="KW-1185">Reference proteome</keyword>
<dbReference type="RefSeq" id="XP_049144492.1">
    <property type="nucleotide sequence ID" value="XM_049287349.1"/>
</dbReference>
<feature type="transmembrane region" description="Helical" evidence="4">
    <location>
        <begin position="461"/>
        <end position="483"/>
    </location>
</feature>
<dbReference type="GeneID" id="73342359"/>
<name>A0A9Q8WGU5_9PEZI</name>
<evidence type="ECO:0000313" key="6">
    <source>
        <dbReference type="Proteomes" id="UP000830671"/>
    </source>
</evidence>
<feature type="compositionally biased region" description="Low complexity" evidence="3">
    <location>
        <begin position="66"/>
        <end position="77"/>
    </location>
</feature>
<organism evidence="5 6">
    <name type="scientific">Colletotrichum lupini</name>
    <dbReference type="NCBI Taxonomy" id="145971"/>
    <lineage>
        <taxon>Eukaryota</taxon>
        <taxon>Fungi</taxon>
        <taxon>Dikarya</taxon>
        <taxon>Ascomycota</taxon>
        <taxon>Pezizomycotina</taxon>
        <taxon>Sordariomycetes</taxon>
        <taxon>Hypocreomycetidae</taxon>
        <taxon>Glomerellales</taxon>
        <taxon>Glomerellaceae</taxon>
        <taxon>Colletotrichum</taxon>
        <taxon>Colletotrichum acutatum species complex</taxon>
    </lineage>
</organism>
<feature type="transmembrane region" description="Helical" evidence="4">
    <location>
        <begin position="495"/>
        <end position="514"/>
    </location>
</feature>
<dbReference type="InterPro" id="IPR050327">
    <property type="entry name" value="Proton-linked_MCT"/>
</dbReference>
<dbReference type="SUPFAM" id="SSF103473">
    <property type="entry name" value="MFS general substrate transporter"/>
    <property type="match status" value="1"/>
</dbReference>
<feature type="region of interest" description="Disordered" evidence="3">
    <location>
        <begin position="52"/>
        <end position="116"/>
    </location>
</feature>
<evidence type="ECO:0000256" key="1">
    <source>
        <dbReference type="ARBA" id="ARBA00004141"/>
    </source>
</evidence>
<comment type="subcellular location">
    <subcellularLocation>
        <location evidence="1">Membrane</location>
        <topology evidence="1">Multi-pass membrane protein</topology>
    </subcellularLocation>
</comment>
<evidence type="ECO:0000256" key="2">
    <source>
        <dbReference type="ARBA" id="ARBA00006727"/>
    </source>
</evidence>
<comment type="similarity">
    <text evidence="2">Belongs to the major facilitator superfamily. Monocarboxylate porter (TC 2.A.1.13) family.</text>
</comment>
<dbReference type="GO" id="GO:0016020">
    <property type="term" value="C:membrane"/>
    <property type="evidence" value="ECO:0007669"/>
    <property type="project" value="UniProtKB-SubCell"/>
</dbReference>
<dbReference type="PANTHER" id="PTHR11360:SF130">
    <property type="entry name" value="MAJOR FACILITATOR SUPERFAMILY (MFS) PROFILE DOMAIN-CONTAINING PROTEIN-RELATED"/>
    <property type="match status" value="1"/>
</dbReference>
<feature type="region of interest" description="Disordered" evidence="3">
    <location>
        <begin position="1"/>
        <end position="31"/>
    </location>
</feature>
<evidence type="ECO:0000256" key="3">
    <source>
        <dbReference type="SAM" id="MobiDB-lite"/>
    </source>
</evidence>
<evidence type="ECO:0000256" key="4">
    <source>
        <dbReference type="SAM" id="Phobius"/>
    </source>
</evidence>
<keyword evidence="4" id="KW-1133">Transmembrane helix</keyword>
<feature type="transmembrane region" description="Helical" evidence="4">
    <location>
        <begin position="372"/>
        <end position="392"/>
    </location>
</feature>
<feature type="compositionally biased region" description="Basic residues" evidence="3">
    <location>
        <begin position="18"/>
        <end position="27"/>
    </location>
</feature>
<reference evidence="5" key="1">
    <citation type="journal article" date="2021" name="Mol. Plant Microbe Interact.">
        <title>Complete Genome Sequence of the Plant-Pathogenic Fungus Colletotrichum lupini.</title>
        <authorList>
            <person name="Baroncelli R."/>
            <person name="Pensec F."/>
            <person name="Da Lio D."/>
            <person name="Boufleur T."/>
            <person name="Vicente I."/>
            <person name="Sarrocco S."/>
            <person name="Picot A."/>
            <person name="Baraldi E."/>
            <person name="Sukno S."/>
            <person name="Thon M."/>
            <person name="Le Floch G."/>
        </authorList>
    </citation>
    <scope>NUCLEOTIDE SEQUENCE</scope>
    <source>
        <strain evidence="5">IMI 504893</strain>
    </source>
</reference>
<sequence length="524" mass="56533">MLGAESRCYAEEGGTLSRSRRSHRRPGNKIPAVFATISSRLFNRLFPGMDMPSSQHSFDQDKGVITMSDTSDSSRSRGPSAELPTTTEKEKEIQTTTGTATATDEEETSEADEHQVREWSAEHDLVYPEGGWTAWSQVLAGNMLNALAWGYPATFGVYQLHYTETLRLPASQVSWIGSVQIFLTFAVCTVSGRLTDAGYARHAVSVGCAFVVFGSFMTSLCTRYWQIMLAQGICTGLGLGVLFMPGVAIIGSYFKKRRSLALAVSATGTGVGSLIFPSTLQYLIPQVGFPWAVRCSAFVALGVATIAIALLRPRLPPRKAGPLLEWSAFRELPYILYTLGVFFYFMALYFGFFYINTYARKVIGFSTTESVTLLLITNGMGIPIRPIVGWLADRHVGPINMFVMTMFLLGCMEFAWIGVETRAGMYAFSVFYGLSNGATQGVFVGSTASLTTDPQKMGTRFGMVATISGFATLAGPPIAGAIIDRSGGSYLGAQVWGGVMMIAGALTVGAARTAKAGKAWGAKL</sequence>
<feature type="transmembrane region" description="Helical" evidence="4">
    <location>
        <begin position="173"/>
        <end position="192"/>
    </location>
</feature>
<dbReference type="CDD" id="cd17352">
    <property type="entry name" value="MFS_MCT_SLC16"/>
    <property type="match status" value="1"/>
</dbReference>
<feature type="transmembrane region" description="Helical" evidence="4">
    <location>
        <begin position="199"/>
        <end position="218"/>
    </location>
</feature>
<accession>A0A9Q8WGU5</accession>
<feature type="transmembrane region" description="Helical" evidence="4">
    <location>
        <begin position="260"/>
        <end position="279"/>
    </location>
</feature>
<dbReference type="Gene3D" id="1.20.1250.20">
    <property type="entry name" value="MFS general substrate transporter like domains"/>
    <property type="match status" value="1"/>
</dbReference>
<feature type="transmembrane region" description="Helical" evidence="4">
    <location>
        <begin position="224"/>
        <end position="248"/>
    </location>
</feature>
<dbReference type="Pfam" id="PF07690">
    <property type="entry name" value="MFS_1"/>
    <property type="match status" value="1"/>
</dbReference>
<dbReference type="Proteomes" id="UP000830671">
    <property type="component" value="Chromosome 4"/>
</dbReference>
<dbReference type="InterPro" id="IPR011701">
    <property type="entry name" value="MFS"/>
</dbReference>
<evidence type="ECO:0000313" key="5">
    <source>
        <dbReference type="EMBL" id="UQC82869.1"/>
    </source>
</evidence>
<dbReference type="AlphaFoldDB" id="A0A9Q8WGU5"/>
<feature type="transmembrane region" description="Helical" evidence="4">
    <location>
        <begin position="425"/>
        <end position="449"/>
    </location>
</feature>
<protein>
    <submittedName>
        <fullName evidence="5">Major facilitator superfamily transporter</fullName>
    </submittedName>
</protein>
<dbReference type="GO" id="GO:0022857">
    <property type="term" value="F:transmembrane transporter activity"/>
    <property type="evidence" value="ECO:0007669"/>
    <property type="project" value="InterPro"/>
</dbReference>
<feature type="transmembrane region" description="Helical" evidence="4">
    <location>
        <begin position="291"/>
        <end position="311"/>
    </location>
</feature>
<dbReference type="KEGG" id="clup:CLUP02_08359"/>
<feature type="transmembrane region" description="Helical" evidence="4">
    <location>
        <begin position="332"/>
        <end position="352"/>
    </location>
</feature>
<dbReference type="EMBL" id="CP019476">
    <property type="protein sequence ID" value="UQC82869.1"/>
    <property type="molecule type" value="Genomic_DNA"/>
</dbReference>
<dbReference type="InterPro" id="IPR036259">
    <property type="entry name" value="MFS_trans_sf"/>
</dbReference>